<dbReference type="InterPro" id="IPR002213">
    <property type="entry name" value="UDP_glucos_trans"/>
</dbReference>
<keyword evidence="3" id="KW-1185">Reference proteome</keyword>
<dbReference type="EMBL" id="BTPD01000003">
    <property type="protein sequence ID" value="GMQ28371.1"/>
    <property type="molecule type" value="Genomic_DNA"/>
</dbReference>
<sequence length="431" mass="48200">MAKILLSVGIVEGHTFPVLPLAKGLVALGHEVHWVGSRIFQEKIENTGAVFHPYPESLDYPSKGLTTYQQRPALVKKKGLDQIKEYLRWFFDEEEGTHDCFRSLTNDVQPDIFIGDPVNFSPLFLGEILGKPTINLHVIPPLILSQDTAPFGSGLLPAKSPLMRIRNRFLNYLIDRVLFKDVTAYGNKLREKRGLPLYQGFFGDFNKYVDRVLIFSVPGFDYERSDMPDNHQFIGPPLPKPDPNWEEPDWWGDLKKAKKVVLVNQGTIANDIQDLIMPTLIALKDEPDTLVVAVPVKEEIPNLPGNARVAPFIPFAHLLPHVDLLVTNGGYGGTNMALGFGIPIVIGGATEDKMEVAQRVTVSGTGIDMKTMKPKPEKLKAAIHEVLSNPKYKQNALRLKHEIESYDSVALVDQAIQELLEKYGKKNKVLV</sequence>
<organism evidence="2 3">
    <name type="scientific">Algoriphagus confluentis</name>
    <dbReference type="NCBI Taxonomy" id="1697556"/>
    <lineage>
        <taxon>Bacteria</taxon>
        <taxon>Pseudomonadati</taxon>
        <taxon>Bacteroidota</taxon>
        <taxon>Cytophagia</taxon>
        <taxon>Cytophagales</taxon>
        <taxon>Cyclobacteriaceae</taxon>
        <taxon>Algoriphagus</taxon>
    </lineage>
</organism>
<evidence type="ECO:0000313" key="3">
    <source>
        <dbReference type="Proteomes" id="UP001338309"/>
    </source>
</evidence>
<dbReference type="InterPro" id="IPR010610">
    <property type="entry name" value="EryCIII-like_C"/>
</dbReference>
<dbReference type="PANTHER" id="PTHR48050:SF13">
    <property type="entry name" value="STEROL 3-BETA-GLUCOSYLTRANSFERASE UGT80A2"/>
    <property type="match status" value="1"/>
</dbReference>
<dbReference type="InterPro" id="IPR050426">
    <property type="entry name" value="Glycosyltransferase_28"/>
</dbReference>
<name>A0ABQ6PK88_9BACT</name>
<comment type="caution">
    <text evidence="2">The sequence shown here is derived from an EMBL/GenBank/DDBJ whole genome shotgun (WGS) entry which is preliminary data.</text>
</comment>
<protein>
    <submittedName>
        <fullName evidence="2">Glycosyltransferase</fullName>
    </submittedName>
</protein>
<gene>
    <name evidence="2" type="ORF">Aconfl_10140</name>
</gene>
<reference evidence="2 3" key="1">
    <citation type="submission" date="2023-08" db="EMBL/GenBank/DDBJ databases">
        <title>Draft genome sequence of Algoriphagus confluentis.</title>
        <authorList>
            <person name="Takatani N."/>
            <person name="Hosokawa M."/>
            <person name="Sawabe T."/>
        </authorList>
    </citation>
    <scope>NUCLEOTIDE SEQUENCE [LARGE SCALE GENOMIC DNA]</scope>
    <source>
        <strain evidence="2 3">NBRC 111222</strain>
    </source>
</reference>
<evidence type="ECO:0000313" key="2">
    <source>
        <dbReference type="EMBL" id="GMQ28371.1"/>
    </source>
</evidence>
<dbReference type="Gene3D" id="3.40.50.2000">
    <property type="entry name" value="Glycogen Phosphorylase B"/>
    <property type="match status" value="2"/>
</dbReference>
<dbReference type="PANTHER" id="PTHR48050">
    <property type="entry name" value="STEROL 3-BETA-GLUCOSYLTRANSFERASE"/>
    <property type="match status" value="1"/>
</dbReference>
<dbReference type="Proteomes" id="UP001338309">
    <property type="component" value="Unassembled WGS sequence"/>
</dbReference>
<dbReference type="RefSeq" id="WP_338223131.1">
    <property type="nucleotide sequence ID" value="NZ_BTPD01000003.1"/>
</dbReference>
<proteinExistence type="predicted"/>
<dbReference type="Pfam" id="PF06722">
    <property type="entry name" value="EryCIII-like_C"/>
    <property type="match status" value="1"/>
</dbReference>
<feature type="domain" description="Erythromycin biosynthesis protein CIII-like C-terminal" evidence="1">
    <location>
        <begin position="296"/>
        <end position="413"/>
    </location>
</feature>
<dbReference type="SUPFAM" id="SSF53756">
    <property type="entry name" value="UDP-Glycosyltransferase/glycogen phosphorylase"/>
    <property type="match status" value="1"/>
</dbReference>
<dbReference type="CDD" id="cd03784">
    <property type="entry name" value="GT1_Gtf-like"/>
    <property type="match status" value="1"/>
</dbReference>
<accession>A0ABQ6PK88</accession>
<evidence type="ECO:0000259" key="1">
    <source>
        <dbReference type="Pfam" id="PF06722"/>
    </source>
</evidence>